<evidence type="ECO:0000256" key="5">
    <source>
        <dbReference type="ARBA" id="ARBA00022729"/>
    </source>
</evidence>
<protein>
    <recommendedName>
        <fullName evidence="9">Spondin domain-containing protein</fullName>
    </recommendedName>
</protein>
<evidence type="ECO:0000256" key="3">
    <source>
        <dbReference type="ARBA" id="ARBA00022530"/>
    </source>
</evidence>
<gene>
    <name evidence="10" type="ORF">DAPPUDRAFT_323705</name>
</gene>
<evidence type="ECO:0000256" key="8">
    <source>
        <dbReference type="ARBA" id="ARBA00023180"/>
    </source>
</evidence>
<dbReference type="GO" id="GO:0031012">
    <property type="term" value="C:extracellular matrix"/>
    <property type="evidence" value="ECO:0000318"/>
    <property type="project" value="GO_Central"/>
</dbReference>
<evidence type="ECO:0000256" key="1">
    <source>
        <dbReference type="ARBA" id="ARBA00004498"/>
    </source>
</evidence>
<keyword evidence="8" id="KW-0325">Glycoprotein</keyword>
<dbReference type="PANTHER" id="PTHR11311">
    <property type="entry name" value="SPONDIN"/>
    <property type="match status" value="1"/>
</dbReference>
<evidence type="ECO:0000256" key="6">
    <source>
        <dbReference type="ARBA" id="ARBA00022889"/>
    </source>
</evidence>
<dbReference type="InterPro" id="IPR036383">
    <property type="entry name" value="TSP1_rpt_sf"/>
</dbReference>
<dbReference type="EMBL" id="GL732578">
    <property type="protein sequence ID" value="EFX74998.1"/>
    <property type="molecule type" value="Genomic_DNA"/>
</dbReference>
<dbReference type="STRING" id="6669.E9GZI6"/>
<sequence>MEEQNPKLCQPDRLTVYRVTLNTFWNPRNFPKHYPQWRPPAQWSKLVGRSHNKSYTLYRLHQKATEGLKLFAENGRSDYLDTQSQGEGGIYDEFNAPPITSGEGKTEAEFFVDGNHSRVSLISKLVPSPDWFIGIDSLDLCVNSKWLDSISIEVGVVDAGTDNGFSFTSPNWPTEPQEMIRHLTSNFPNHPASAFFYPGVHKLPTMASFHFVKIKEYELSKVFHQNDDAIQNEIKKMEQESYVFEEGNALFLKRNSSNSNVYVISHSLDSVSLNLSVENNTEKFEKEAANLSVNPANNVDNVSVVGRDMQTESPHGFTSFPLPDVIQKANKSKVNKPSKSAKVFTRNRPPRDCEVGNWSDWSPCSKACDIGESTRHRKVVNHARRGGRPCPSLAEKKWCGSARSCNRSYFNWS</sequence>
<keyword evidence="6" id="KW-0130">Cell adhesion</keyword>
<dbReference type="NCBIfam" id="NF038123">
    <property type="entry name" value="NF038123_dom"/>
    <property type="match status" value="1"/>
</dbReference>
<dbReference type="SUPFAM" id="SSF82895">
    <property type="entry name" value="TSP-1 type 1 repeat"/>
    <property type="match status" value="1"/>
</dbReference>
<dbReference type="FunFam" id="2.20.100.10:FF:000026">
    <property type="entry name" value="Spondin 1"/>
    <property type="match status" value="1"/>
</dbReference>
<evidence type="ECO:0000256" key="7">
    <source>
        <dbReference type="ARBA" id="ARBA00023157"/>
    </source>
</evidence>
<keyword evidence="11" id="KW-1185">Reference proteome</keyword>
<dbReference type="SMART" id="SM00209">
    <property type="entry name" value="TSP1"/>
    <property type="match status" value="1"/>
</dbReference>
<evidence type="ECO:0000256" key="4">
    <source>
        <dbReference type="ARBA" id="ARBA00022723"/>
    </source>
</evidence>
<keyword evidence="4" id="KW-0479">Metal-binding</keyword>
<dbReference type="InterPro" id="IPR044004">
    <property type="entry name" value="TSP1_spondin_dom"/>
</dbReference>
<dbReference type="OMA" id="RNYYYTN"/>
<dbReference type="HOGENOM" id="CLU_034407_1_0_1"/>
<dbReference type="GO" id="GO:0046872">
    <property type="term" value="F:metal ion binding"/>
    <property type="evidence" value="ECO:0007669"/>
    <property type="project" value="UniProtKB-KW"/>
</dbReference>
<accession>E9GZI6</accession>
<reference evidence="10 11" key="1">
    <citation type="journal article" date="2011" name="Science">
        <title>The ecoresponsive genome of Daphnia pulex.</title>
        <authorList>
            <person name="Colbourne J.K."/>
            <person name="Pfrender M.E."/>
            <person name="Gilbert D."/>
            <person name="Thomas W.K."/>
            <person name="Tucker A."/>
            <person name="Oakley T.H."/>
            <person name="Tokishita S."/>
            <person name="Aerts A."/>
            <person name="Arnold G.J."/>
            <person name="Basu M.K."/>
            <person name="Bauer D.J."/>
            <person name="Caceres C.E."/>
            <person name="Carmel L."/>
            <person name="Casola C."/>
            <person name="Choi J.H."/>
            <person name="Detter J.C."/>
            <person name="Dong Q."/>
            <person name="Dusheyko S."/>
            <person name="Eads B.D."/>
            <person name="Frohlich T."/>
            <person name="Geiler-Samerotte K.A."/>
            <person name="Gerlach D."/>
            <person name="Hatcher P."/>
            <person name="Jogdeo S."/>
            <person name="Krijgsveld J."/>
            <person name="Kriventseva E.V."/>
            <person name="Kultz D."/>
            <person name="Laforsch C."/>
            <person name="Lindquist E."/>
            <person name="Lopez J."/>
            <person name="Manak J.R."/>
            <person name="Muller J."/>
            <person name="Pangilinan J."/>
            <person name="Patwardhan R.P."/>
            <person name="Pitluck S."/>
            <person name="Pritham E.J."/>
            <person name="Rechtsteiner A."/>
            <person name="Rho M."/>
            <person name="Rogozin I.B."/>
            <person name="Sakarya O."/>
            <person name="Salamov A."/>
            <person name="Schaack S."/>
            <person name="Shapiro H."/>
            <person name="Shiga Y."/>
            <person name="Skalitzky C."/>
            <person name="Smith Z."/>
            <person name="Souvorov A."/>
            <person name="Sung W."/>
            <person name="Tang Z."/>
            <person name="Tsuchiya D."/>
            <person name="Tu H."/>
            <person name="Vos H."/>
            <person name="Wang M."/>
            <person name="Wolf Y.I."/>
            <person name="Yamagata H."/>
            <person name="Yamada T."/>
            <person name="Ye Y."/>
            <person name="Shaw J.R."/>
            <person name="Andrews J."/>
            <person name="Crease T.J."/>
            <person name="Tang H."/>
            <person name="Lucas S.M."/>
            <person name="Robertson H.M."/>
            <person name="Bork P."/>
            <person name="Koonin E.V."/>
            <person name="Zdobnov E.M."/>
            <person name="Grigoriev I.V."/>
            <person name="Lynch M."/>
            <person name="Boore J.L."/>
        </authorList>
    </citation>
    <scope>NUCLEOTIDE SEQUENCE [LARGE SCALE GENOMIC DNA]</scope>
</reference>
<dbReference type="PROSITE" id="PS50092">
    <property type="entry name" value="TSP1"/>
    <property type="match status" value="1"/>
</dbReference>
<evidence type="ECO:0000313" key="10">
    <source>
        <dbReference type="EMBL" id="EFX74998.1"/>
    </source>
</evidence>
<dbReference type="Gene3D" id="2.60.40.2130">
    <property type="entry name" value="F-spondin domain"/>
    <property type="match status" value="1"/>
</dbReference>
<evidence type="ECO:0000259" key="9">
    <source>
        <dbReference type="PROSITE" id="PS51020"/>
    </source>
</evidence>
<dbReference type="Pfam" id="PF06468">
    <property type="entry name" value="Spond_N"/>
    <property type="match status" value="1"/>
</dbReference>
<dbReference type="GO" id="GO:0007155">
    <property type="term" value="P:cell adhesion"/>
    <property type="evidence" value="ECO:0000318"/>
    <property type="project" value="GO_Central"/>
</dbReference>
<keyword evidence="3" id="KW-0272">Extracellular matrix</keyword>
<comment type="subcellular location">
    <subcellularLocation>
        <location evidence="1">Secreted</location>
        <location evidence="1">Extracellular space</location>
        <location evidence="1">Extracellular matrix</location>
    </subcellularLocation>
</comment>
<dbReference type="PROSITE" id="PS51020">
    <property type="entry name" value="SPONDIN"/>
    <property type="match status" value="1"/>
</dbReference>
<dbReference type="AlphaFoldDB" id="E9GZI6"/>
<dbReference type="Pfam" id="PF19028">
    <property type="entry name" value="TSP1_spondin"/>
    <property type="match status" value="1"/>
</dbReference>
<organism evidence="10 11">
    <name type="scientific">Daphnia pulex</name>
    <name type="common">Water flea</name>
    <dbReference type="NCBI Taxonomy" id="6669"/>
    <lineage>
        <taxon>Eukaryota</taxon>
        <taxon>Metazoa</taxon>
        <taxon>Ecdysozoa</taxon>
        <taxon>Arthropoda</taxon>
        <taxon>Crustacea</taxon>
        <taxon>Branchiopoda</taxon>
        <taxon>Diplostraca</taxon>
        <taxon>Cladocera</taxon>
        <taxon>Anomopoda</taxon>
        <taxon>Daphniidae</taxon>
        <taxon>Daphnia</taxon>
    </lineage>
</organism>
<dbReference type="Proteomes" id="UP000000305">
    <property type="component" value="Unassembled WGS sequence"/>
</dbReference>
<dbReference type="PANTHER" id="PTHR11311:SF15">
    <property type="entry name" value="SPONDIN-2"/>
    <property type="match status" value="1"/>
</dbReference>
<dbReference type="InterPro" id="IPR000884">
    <property type="entry name" value="TSP1_rpt"/>
</dbReference>
<evidence type="ECO:0000256" key="2">
    <source>
        <dbReference type="ARBA" id="ARBA00022525"/>
    </source>
</evidence>
<dbReference type="KEGG" id="dpx:DAPPUDRAFT_323705"/>
<dbReference type="InParanoid" id="E9GZI6"/>
<feature type="domain" description="Spondin" evidence="9">
    <location>
        <begin position="5"/>
        <end position="191"/>
    </location>
</feature>
<dbReference type="InterPro" id="IPR051418">
    <property type="entry name" value="Spondin/Thrombospondin_T1"/>
</dbReference>
<dbReference type="OrthoDB" id="6090599at2759"/>
<keyword evidence="7" id="KW-1015">Disulfide bond</keyword>
<keyword evidence="5" id="KW-0732">Signal</keyword>
<keyword evidence="2" id="KW-0964">Secreted</keyword>
<name>E9GZI6_DAPPU</name>
<evidence type="ECO:0000313" key="11">
    <source>
        <dbReference type="Proteomes" id="UP000000305"/>
    </source>
</evidence>
<dbReference type="InterPro" id="IPR038678">
    <property type="entry name" value="Spondin_N_sf"/>
</dbReference>
<dbReference type="eggNOG" id="KOG3539">
    <property type="taxonomic scope" value="Eukaryota"/>
</dbReference>
<dbReference type="Gene3D" id="2.20.100.10">
    <property type="entry name" value="Thrombospondin type-1 (TSP1) repeat"/>
    <property type="match status" value="1"/>
</dbReference>
<proteinExistence type="predicted"/>
<dbReference type="InterPro" id="IPR009465">
    <property type="entry name" value="Spondin_N"/>
</dbReference>
<dbReference type="FunCoup" id="E9GZI6">
    <property type="interactions" value="28"/>
</dbReference>
<dbReference type="FunFam" id="2.60.40.2130:FF:000004">
    <property type="entry name" value="M-spondin"/>
    <property type="match status" value="1"/>
</dbReference>